<keyword evidence="8" id="KW-0645">Protease</keyword>
<reference evidence="8 9" key="1">
    <citation type="submission" date="2017-05" db="EMBL/GenBank/DDBJ databases">
        <title>Genomic insights into alkan degradation activity of Oleiphilus messinensis.</title>
        <authorList>
            <person name="Kozyavkin S.A."/>
            <person name="Slesarev A.I."/>
            <person name="Golyshin P.N."/>
            <person name="Korzhenkov A."/>
            <person name="Golyshina O.N."/>
            <person name="Toshchakov S.V."/>
        </authorList>
    </citation>
    <scope>NUCLEOTIDE SEQUENCE [LARGE SCALE GENOMIC DNA]</scope>
    <source>
        <strain evidence="8 9">ME102</strain>
    </source>
</reference>
<evidence type="ECO:0000313" key="8">
    <source>
        <dbReference type="EMBL" id="ARU58415.1"/>
    </source>
</evidence>
<dbReference type="SUPFAM" id="SSF53067">
    <property type="entry name" value="Actin-like ATPase domain"/>
    <property type="match status" value="2"/>
</dbReference>
<dbReference type="InterPro" id="IPR022496">
    <property type="entry name" value="T6A_TsaB"/>
</dbReference>
<comment type="subcellular location">
    <subcellularLocation>
        <location evidence="1">Cytoplasm</location>
    </subcellularLocation>
</comment>
<proteinExistence type="inferred from homology"/>
<dbReference type="GO" id="GO:0008233">
    <property type="term" value="F:peptidase activity"/>
    <property type="evidence" value="ECO:0007669"/>
    <property type="project" value="UniProtKB-KW"/>
</dbReference>
<dbReference type="RefSeq" id="WP_087463197.1">
    <property type="nucleotide sequence ID" value="NZ_CP021425.1"/>
</dbReference>
<dbReference type="CDD" id="cd24032">
    <property type="entry name" value="ASKHA_NBD_TsaB"/>
    <property type="match status" value="1"/>
</dbReference>
<keyword evidence="4" id="KW-0963">Cytoplasm</keyword>
<dbReference type="InterPro" id="IPR043129">
    <property type="entry name" value="ATPase_NBD"/>
</dbReference>
<dbReference type="KEGG" id="ome:OLMES_4419"/>
<dbReference type="Gene3D" id="3.30.420.40">
    <property type="match status" value="2"/>
</dbReference>
<keyword evidence="8" id="KW-0378">Hydrolase</keyword>
<sequence length="238" mass="25666">MPTILALETSAEACSVALLHDDHCFARVEDKPRQHAQLALPMVEAVLAEAGIEKSALDAIAFGRGPGSFTGLRIAAGITQGLAFGLDIPVIPVSTLEAIAFASKHHVRLSDKGGYVACALDARMNEIYWGIFRVSGNFLAPERVGAELVVAPEQLKIPDLDETLPIVGVGSGWCYEDRLRPLLGSALSEVDGTVIPLAEHVALLGQHYWQQKQVISALDVQPVYLRNEITWKKLPGRA</sequence>
<evidence type="ECO:0000256" key="2">
    <source>
        <dbReference type="ARBA" id="ARBA00010493"/>
    </source>
</evidence>
<dbReference type="AlphaFoldDB" id="A0A1Y0IFY2"/>
<dbReference type="Proteomes" id="UP000196027">
    <property type="component" value="Chromosome"/>
</dbReference>
<dbReference type="FunFam" id="3.30.420.40:FF:000097">
    <property type="entry name" value="tRNA threonylcarbamoyladenosine biosynthesis protein TsaB"/>
    <property type="match status" value="1"/>
</dbReference>
<name>A0A1Y0IFY2_9GAMM</name>
<accession>A0A1Y0IFY2</accession>
<evidence type="ECO:0000256" key="1">
    <source>
        <dbReference type="ARBA" id="ARBA00004496"/>
    </source>
</evidence>
<keyword evidence="9" id="KW-1185">Reference proteome</keyword>
<dbReference type="GO" id="GO:0006508">
    <property type="term" value="P:proteolysis"/>
    <property type="evidence" value="ECO:0007669"/>
    <property type="project" value="UniProtKB-KW"/>
</dbReference>
<feature type="domain" description="Gcp-like" evidence="7">
    <location>
        <begin position="33"/>
        <end position="139"/>
    </location>
</feature>
<evidence type="ECO:0000256" key="6">
    <source>
        <dbReference type="ARBA" id="ARBA00032446"/>
    </source>
</evidence>
<evidence type="ECO:0000256" key="3">
    <source>
        <dbReference type="ARBA" id="ARBA00019012"/>
    </source>
</evidence>
<dbReference type="PANTHER" id="PTHR11735">
    <property type="entry name" value="TRNA N6-ADENOSINE THREONYLCARBAMOYLTRANSFERASE"/>
    <property type="match status" value="1"/>
</dbReference>
<evidence type="ECO:0000259" key="7">
    <source>
        <dbReference type="Pfam" id="PF00814"/>
    </source>
</evidence>
<evidence type="ECO:0000256" key="4">
    <source>
        <dbReference type="ARBA" id="ARBA00022490"/>
    </source>
</evidence>
<dbReference type="NCBIfam" id="TIGR03725">
    <property type="entry name" value="T6A_YeaZ"/>
    <property type="match status" value="1"/>
</dbReference>
<keyword evidence="5" id="KW-0819">tRNA processing</keyword>
<comment type="similarity">
    <text evidence="2">Belongs to the KAE1 / TsaD family. TsaB subfamily.</text>
</comment>
<evidence type="ECO:0000313" key="9">
    <source>
        <dbReference type="Proteomes" id="UP000196027"/>
    </source>
</evidence>
<dbReference type="GO" id="GO:0005829">
    <property type="term" value="C:cytosol"/>
    <property type="evidence" value="ECO:0007669"/>
    <property type="project" value="TreeGrafter"/>
</dbReference>
<organism evidence="8 9">
    <name type="scientific">Oleiphilus messinensis</name>
    <dbReference type="NCBI Taxonomy" id="141451"/>
    <lineage>
        <taxon>Bacteria</taxon>
        <taxon>Pseudomonadati</taxon>
        <taxon>Pseudomonadota</taxon>
        <taxon>Gammaproteobacteria</taxon>
        <taxon>Oceanospirillales</taxon>
        <taxon>Oleiphilaceae</taxon>
        <taxon>Oleiphilus</taxon>
    </lineage>
</organism>
<dbReference type="Pfam" id="PF00814">
    <property type="entry name" value="TsaD"/>
    <property type="match status" value="1"/>
</dbReference>
<protein>
    <recommendedName>
        <fullName evidence="3">tRNA threonylcarbamoyladenosine biosynthesis protein TsaB</fullName>
    </recommendedName>
    <alternativeName>
        <fullName evidence="6">t(6)A37 threonylcarbamoyladenosine biosynthesis protein TsaB</fullName>
    </alternativeName>
</protein>
<evidence type="ECO:0000256" key="5">
    <source>
        <dbReference type="ARBA" id="ARBA00022694"/>
    </source>
</evidence>
<dbReference type="EMBL" id="CP021425">
    <property type="protein sequence ID" value="ARU58415.1"/>
    <property type="molecule type" value="Genomic_DNA"/>
</dbReference>
<dbReference type="OrthoDB" id="9809995at2"/>
<dbReference type="PANTHER" id="PTHR11735:SF11">
    <property type="entry name" value="TRNA THREONYLCARBAMOYLADENOSINE BIOSYNTHESIS PROTEIN TSAB"/>
    <property type="match status" value="1"/>
</dbReference>
<dbReference type="InterPro" id="IPR000905">
    <property type="entry name" value="Gcp-like_dom"/>
</dbReference>
<dbReference type="GO" id="GO:0002949">
    <property type="term" value="P:tRNA threonylcarbamoyladenosine modification"/>
    <property type="evidence" value="ECO:0007669"/>
    <property type="project" value="InterPro"/>
</dbReference>
<gene>
    <name evidence="8" type="primary">tsaB</name>
    <name evidence="8" type="ORF">OLMES_4419</name>
</gene>